<reference evidence="7 8" key="1">
    <citation type="submission" date="2016-07" db="EMBL/GenBank/DDBJ databases">
        <title>Pervasive Adenine N6-methylation of Active Genes in Fungi.</title>
        <authorList>
            <consortium name="DOE Joint Genome Institute"/>
            <person name="Mondo S.J."/>
            <person name="Dannebaum R.O."/>
            <person name="Kuo R.C."/>
            <person name="Labutti K."/>
            <person name="Haridas S."/>
            <person name="Kuo A."/>
            <person name="Salamov A."/>
            <person name="Ahrendt S.R."/>
            <person name="Lipzen A."/>
            <person name="Sullivan W."/>
            <person name="Andreopoulos W.B."/>
            <person name="Clum A."/>
            <person name="Lindquist E."/>
            <person name="Daum C."/>
            <person name="Ramamoorthy G.K."/>
            <person name="Gryganskyi A."/>
            <person name="Culley D."/>
            <person name="Magnuson J.K."/>
            <person name="James T.Y."/>
            <person name="O'Malley M.A."/>
            <person name="Stajich J.E."/>
            <person name="Spatafora J.W."/>
            <person name="Visel A."/>
            <person name="Grigoriev I.V."/>
        </authorList>
    </citation>
    <scope>NUCLEOTIDE SEQUENCE [LARGE SCALE GENOMIC DNA]</scope>
    <source>
        <strain evidence="7 8">NRRL 2496</strain>
    </source>
</reference>
<feature type="binding site" evidence="5">
    <location>
        <position position="76"/>
    </location>
    <ligand>
        <name>Mn(2+)</name>
        <dbReference type="ChEBI" id="CHEBI:29035"/>
    </ligand>
</feature>
<dbReference type="InParanoid" id="A0A1X2HGG6"/>
<evidence type="ECO:0000313" key="8">
    <source>
        <dbReference type="Proteomes" id="UP000242180"/>
    </source>
</evidence>
<evidence type="ECO:0000256" key="4">
    <source>
        <dbReference type="ARBA" id="ARBA00047508"/>
    </source>
</evidence>
<keyword evidence="3 6" id="KW-0808">Transferase</keyword>
<name>A0A1X2HGG6_SYNRA</name>
<evidence type="ECO:0000256" key="1">
    <source>
        <dbReference type="ARBA" id="ARBA00004688"/>
    </source>
</evidence>
<keyword evidence="6" id="KW-0057">Aromatic amino acid biosynthesis</keyword>
<evidence type="ECO:0000256" key="2">
    <source>
        <dbReference type="ARBA" id="ARBA00008911"/>
    </source>
</evidence>
<evidence type="ECO:0000256" key="5">
    <source>
        <dbReference type="PIRSR" id="PIRSR602480-1"/>
    </source>
</evidence>
<dbReference type="GO" id="GO:0009423">
    <property type="term" value="P:chorismate biosynthetic process"/>
    <property type="evidence" value="ECO:0007669"/>
    <property type="project" value="UniProtKB-UniPathway"/>
</dbReference>
<organism evidence="7 8">
    <name type="scientific">Syncephalastrum racemosum</name>
    <name type="common">Filamentous fungus</name>
    <dbReference type="NCBI Taxonomy" id="13706"/>
    <lineage>
        <taxon>Eukaryota</taxon>
        <taxon>Fungi</taxon>
        <taxon>Fungi incertae sedis</taxon>
        <taxon>Mucoromycota</taxon>
        <taxon>Mucoromycotina</taxon>
        <taxon>Mucoromycetes</taxon>
        <taxon>Mucorales</taxon>
        <taxon>Syncephalastraceae</taxon>
        <taxon>Syncephalastrum</taxon>
    </lineage>
</organism>
<gene>
    <name evidence="7" type="ORF">BCR43DRAFT_490809</name>
</gene>
<dbReference type="Gene3D" id="3.20.20.70">
    <property type="entry name" value="Aldolase class I"/>
    <property type="match status" value="2"/>
</dbReference>
<keyword evidence="5" id="KW-0464">Manganese</keyword>
<feature type="binding site" evidence="5">
    <location>
        <position position="365"/>
    </location>
    <ligand>
        <name>Mn(2+)</name>
        <dbReference type="ChEBI" id="CHEBI:29035"/>
    </ligand>
</feature>
<keyword evidence="6" id="KW-0028">Amino-acid biosynthesis</keyword>
<dbReference type="OMA" id="FKVMMQM"/>
<accession>A0A1X2HGG6</accession>
<dbReference type="SUPFAM" id="SSF51569">
    <property type="entry name" value="Aldolase"/>
    <property type="match status" value="1"/>
</dbReference>
<keyword evidence="5" id="KW-0170">Cobalt</keyword>
<proteinExistence type="inferred from homology"/>
<evidence type="ECO:0000313" key="7">
    <source>
        <dbReference type="EMBL" id="ORY98063.1"/>
    </source>
</evidence>
<dbReference type="STRING" id="13706.A0A1X2HGG6"/>
<protein>
    <recommendedName>
        <fullName evidence="6">Phospho-2-dehydro-3-deoxyheptonate aldolase</fullName>
        <ecNumber evidence="6">2.5.1.54</ecNumber>
    </recommendedName>
</protein>
<feature type="binding site" evidence="5">
    <location>
        <position position="302"/>
    </location>
    <ligand>
        <name>phosphoenolpyruvate</name>
        <dbReference type="ChEBI" id="CHEBI:58702"/>
    </ligand>
</feature>
<comment type="pathway">
    <text evidence="1 6">Metabolic intermediate biosynthesis; chorismate biosynthesis; chorismate from D-erythrose 4-phosphate and phosphoenolpyruvate: step 1/7.</text>
</comment>
<feature type="binding site" evidence="5">
    <location>
        <position position="115"/>
    </location>
    <ligand>
        <name>phosphoenolpyruvate</name>
        <dbReference type="ChEBI" id="CHEBI:58702"/>
    </ligand>
</feature>
<comment type="similarity">
    <text evidence="2 6">Belongs to the class-II DAHP synthase family.</text>
</comment>
<dbReference type="UniPathway" id="UPA00053">
    <property type="reaction ID" value="UER00084"/>
</dbReference>
<dbReference type="PANTHER" id="PTHR21337:SF0">
    <property type="entry name" value="PHOSPHO-2-DEHYDRO-3-DEOXYHEPTONATE ALDOLASE"/>
    <property type="match status" value="1"/>
</dbReference>
<keyword evidence="5" id="KW-0104">Cadmium</keyword>
<feature type="binding site" evidence="5">
    <location>
        <position position="408"/>
    </location>
    <ligand>
        <name>Mn(2+)</name>
        <dbReference type="ChEBI" id="CHEBI:29035"/>
    </ligand>
</feature>
<feature type="binding site" evidence="5">
    <location>
        <position position="333"/>
    </location>
    <ligand>
        <name>phosphoenolpyruvate</name>
        <dbReference type="ChEBI" id="CHEBI:58702"/>
    </ligand>
</feature>
<comment type="cofactor">
    <cofactor evidence="5">
        <name>Mn(2+)</name>
        <dbReference type="ChEBI" id="CHEBI:29035"/>
    </cofactor>
    <cofactor evidence="5">
        <name>Co(2+)</name>
        <dbReference type="ChEBI" id="CHEBI:48828"/>
    </cofactor>
    <cofactor evidence="5">
        <name>Cd(2+)</name>
        <dbReference type="ChEBI" id="CHEBI:48775"/>
    </cofactor>
    <text evidence="5">Binds 1 divalent cation per subunit. The enzyme is active with manganese, cobalt or cadmium ions.</text>
</comment>
<dbReference type="InterPro" id="IPR013785">
    <property type="entry name" value="Aldolase_TIM"/>
</dbReference>
<comment type="catalytic activity">
    <reaction evidence="4 6">
        <text>D-erythrose 4-phosphate + phosphoenolpyruvate + H2O = 7-phospho-2-dehydro-3-deoxy-D-arabino-heptonate + phosphate</text>
        <dbReference type="Rhea" id="RHEA:14717"/>
        <dbReference type="ChEBI" id="CHEBI:15377"/>
        <dbReference type="ChEBI" id="CHEBI:16897"/>
        <dbReference type="ChEBI" id="CHEBI:43474"/>
        <dbReference type="ChEBI" id="CHEBI:58394"/>
        <dbReference type="ChEBI" id="CHEBI:58702"/>
        <dbReference type="EC" id="2.5.1.54"/>
    </reaction>
</comment>
<dbReference type="GO" id="GO:0003849">
    <property type="term" value="F:3-deoxy-7-phosphoheptulonate synthase activity"/>
    <property type="evidence" value="ECO:0007669"/>
    <property type="project" value="UniProtKB-EC"/>
</dbReference>
<dbReference type="EC" id="2.5.1.54" evidence="6"/>
<evidence type="ECO:0000256" key="3">
    <source>
        <dbReference type="ARBA" id="ARBA00022679"/>
    </source>
</evidence>
<dbReference type="OrthoDB" id="2338at2759"/>
<dbReference type="GO" id="GO:0009073">
    <property type="term" value="P:aromatic amino acid family biosynthetic process"/>
    <property type="evidence" value="ECO:0007669"/>
    <property type="project" value="UniProtKB-KW"/>
</dbReference>
<keyword evidence="8" id="KW-1185">Reference proteome</keyword>
<comment type="caution">
    <text evidence="7">The sequence shown here is derived from an EMBL/GenBank/DDBJ whole genome shotgun (WGS) entry which is preliminary data.</text>
</comment>
<dbReference type="AlphaFoldDB" id="A0A1X2HGG6"/>
<dbReference type="GO" id="GO:0008652">
    <property type="term" value="P:amino acid biosynthetic process"/>
    <property type="evidence" value="ECO:0007669"/>
    <property type="project" value="UniProtKB-KW"/>
</dbReference>
<evidence type="ECO:0000256" key="6">
    <source>
        <dbReference type="RuleBase" id="RU363071"/>
    </source>
</evidence>
<dbReference type="PANTHER" id="PTHR21337">
    <property type="entry name" value="PHOSPHO-2-DEHYDRO-3-DEOXYHEPTONATE ALDOLASE 1, 2"/>
    <property type="match status" value="1"/>
</dbReference>
<feature type="binding site" evidence="5">
    <location>
        <position position="438"/>
    </location>
    <ligand>
        <name>Mn(2+)</name>
        <dbReference type="ChEBI" id="CHEBI:29035"/>
    </ligand>
</feature>
<sequence>MAADKQPASSSWNPTTWKSKPIVQDVVYEDQAHVDRVLTKLGKLPPMVSAQEIENLREQLKQVALGKSFLLQGGDCAELFDYCSADPIEAKLKVLLQMSLVLTYGARTPVVRIARMAGQYAKPRSKPTEMYNGEEILSFRGDNVNGFDPKDRKADPERLLGAYFHSASTLNYVRTLLDSGFADLHDPSNWNLDHVRSDAVRGEYQEIVSQMTDALDFMRTIGADQPAANSPLRSVDFFVSHEALLLEYESTLTRLLPSPKNNKEKKWYNAGSHFLWIGDRTRQPDGAHIEYIRGIENPVGIKVGPSTDPTRLVEILDRVNPNKDIGKVTLITRFGADKVTQYLPQHIEAVRASGHIPVWVCDPMHGNTKNADSGAIKTRHFVDIIQELSQTFRVHKSCNSKLNGVHFELTGDSVTECVGGSMDLKDADLSTNYQTYCDPRLNYEQSLDVAFLIAKYYQKERRSNDFPSL</sequence>
<dbReference type="Pfam" id="PF01474">
    <property type="entry name" value="DAHP_synth_2"/>
    <property type="match status" value="1"/>
</dbReference>
<dbReference type="Proteomes" id="UP000242180">
    <property type="component" value="Unassembled WGS sequence"/>
</dbReference>
<dbReference type="InterPro" id="IPR002480">
    <property type="entry name" value="DAHP_synth_2"/>
</dbReference>
<dbReference type="EMBL" id="MCGN01000004">
    <property type="protein sequence ID" value="ORY98063.1"/>
    <property type="molecule type" value="Genomic_DNA"/>
</dbReference>